<evidence type="ECO:0000256" key="1">
    <source>
        <dbReference type="PROSITE-ProRule" id="PRU00325"/>
    </source>
</evidence>
<name>A0A913Z2Z4_PATMI</name>
<protein>
    <recommendedName>
        <fullName evidence="3">SWIM-type domain-containing protein</fullName>
    </recommendedName>
</protein>
<organism evidence="4 5">
    <name type="scientific">Patiria miniata</name>
    <name type="common">Bat star</name>
    <name type="synonym">Asterina miniata</name>
    <dbReference type="NCBI Taxonomy" id="46514"/>
    <lineage>
        <taxon>Eukaryota</taxon>
        <taxon>Metazoa</taxon>
        <taxon>Echinodermata</taxon>
        <taxon>Eleutherozoa</taxon>
        <taxon>Asterozoa</taxon>
        <taxon>Asteroidea</taxon>
        <taxon>Valvatacea</taxon>
        <taxon>Valvatida</taxon>
        <taxon>Asterinidae</taxon>
        <taxon>Patiria</taxon>
    </lineage>
</organism>
<keyword evidence="1" id="KW-0862">Zinc</keyword>
<dbReference type="InterPro" id="IPR048324">
    <property type="entry name" value="ZSWIM1-3_RNaseH-like"/>
</dbReference>
<dbReference type="PROSITE" id="PS50966">
    <property type="entry name" value="ZF_SWIM"/>
    <property type="match status" value="1"/>
</dbReference>
<proteinExistence type="predicted"/>
<feature type="domain" description="SWIM-type" evidence="3">
    <location>
        <begin position="803"/>
        <end position="836"/>
    </location>
</feature>
<feature type="compositionally biased region" description="Basic and acidic residues" evidence="2">
    <location>
        <begin position="1023"/>
        <end position="1036"/>
    </location>
</feature>
<dbReference type="InterPro" id="IPR029309">
    <property type="entry name" value="CaRF"/>
</dbReference>
<dbReference type="InterPro" id="IPR007527">
    <property type="entry name" value="Znf_SWIM"/>
</dbReference>
<dbReference type="GeneID" id="119720552"/>
<keyword evidence="1" id="KW-0863">Zinc-finger</keyword>
<dbReference type="Pfam" id="PF04434">
    <property type="entry name" value="SWIM"/>
    <property type="match status" value="1"/>
</dbReference>
<feature type="region of interest" description="Disordered" evidence="2">
    <location>
        <begin position="997"/>
        <end position="1036"/>
    </location>
</feature>
<keyword evidence="1" id="KW-0479">Metal-binding</keyword>
<dbReference type="Pfam" id="PF21056">
    <property type="entry name" value="ZSWIM1-3_RNaseH-like"/>
    <property type="match status" value="1"/>
</dbReference>
<dbReference type="Pfam" id="PF15299">
    <property type="entry name" value="ALS2CR8"/>
    <property type="match status" value="1"/>
</dbReference>
<evidence type="ECO:0000259" key="3">
    <source>
        <dbReference type="PROSITE" id="PS50966"/>
    </source>
</evidence>
<dbReference type="AlphaFoldDB" id="A0A913Z2Z4"/>
<dbReference type="EnsemblMetazoa" id="XM_038190261.1">
    <property type="protein sequence ID" value="XP_038046189.1"/>
    <property type="gene ID" value="LOC119720552"/>
</dbReference>
<reference evidence="4" key="1">
    <citation type="submission" date="2022-11" db="UniProtKB">
        <authorList>
            <consortium name="EnsemblMetazoa"/>
        </authorList>
    </citation>
    <scope>IDENTIFICATION</scope>
</reference>
<feature type="region of interest" description="Disordered" evidence="2">
    <location>
        <begin position="284"/>
        <end position="305"/>
    </location>
</feature>
<dbReference type="OrthoDB" id="5988469at2759"/>
<evidence type="ECO:0000313" key="5">
    <source>
        <dbReference type="Proteomes" id="UP000887568"/>
    </source>
</evidence>
<feature type="compositionally biased region" description="Pro residues" evidence="2">
    <location>
        <begin position="1004"/>
        <end position="1016"/>
    </location>
</feature>
<evidence type="ECO:0000313" key="4">
    <source>
        <dbReference type="EnsemblMetazoa" id="XP_038046189.1"/>
    </source>
</evidence>
<accession>A0A913Z2Z4</accession>
<dbReference type="RefSeq" id="XP_038046189.1">
    <property type="nucleotide sequence ID" value="XM_038190261.1"/>
</dbReference>
<dbReference type="PANTHER" id="PTHR47456">
    <property type="entry name" value="PHD-TYPE DOMAIN-CONTAINING PROTEIN"/>
    <property type="match status" value="1"/>
</dbReference>
<evidence type="ECO:0000256" key="2">
    <source>
        <dbReference type="SAM" id="MobiDB-lite"/>
    </source>
</evidence>
<keyword evidence="5" id="KW-1185">Reference proteome</keyword>
<dbReference type="Proteomes" id="UP000887568">
    <property type="component" value="Unplaced"/>
</dbReference>
<sequence>MEGEEGDLVAAAIMAMQQTDTENDPESTILQVVAQAACPGDIKMENQIVVQSAGEIIVQQHPATALPNLQSQQQLQHATAESVERVQGEVVVGASAPQDPVAMAVDMHEVNVEGMESVQMTCASEQVVEGAIQQGMAEILLQHDVNDLVVPVTPLEVAEEEPKVDVEGIDENVRKICEKHLNDVKEVDKDYIRGFHKGPGISFEEFLSKYFSATGTSFVAVSNRSRTMPFTGQQRQSRYYGKCEGRIRWEAKGGTLPIECCGYPFKIEGSIYLHCLHGPKRDLRKKVPKPPKVGGRGRPSRTSNKKLECPAAIQVREISMYTDERYSLAKEFKNGSKLRFEKHRILRQIREDEGNGEEMTMARRLYIKLPYVRVHSSLHPIGENSQAIDYRVLQKLKQLTANNMTNINEIKKCLKHYVDDVLFKHNTLEKKPKPGNRRFYPSPTDLQKHIASAQPEKEENTDVLEEKIKEWFSKGMGRIIYRPHKAKPEQSFLFVHQEKWQQRLMERYGSDLVMLDATSKTHTIMSMSSPMYTLCIHTNVNFIVVAVFAVEKETVANIKEALGVIRAWNPWWCPSSFMVDKCSTEINAVKELLPDVRIYISDYHRRQAFARWIGRKESGLDAEQQKMVTMQMDKIAEEQNQTLYNCAKRELLSNKIVAENEEFLDYLQSEWFSCPEKWAHAYRDYAIDNLINVNNGEVAMERFLRYANIPRSRDKGILGILTLIVESYLPDSLKKYQKKNNVWKYGKYPTQVQNVPSYLRDRPAHFVRECLQNQEEASQYSNVDVQLMDATHGVFNVRSSNGFHIASFLGPSCTCNHWKKFRFPCKHFFAIFLHFYDWGFNRLPDLYINSVFLTRDEGAFQEPPADDVTQDFQPLEIPVPTSSADACPAETVTVSTSSEEGACFNPSPPNPIPVNLISIPDLEDAGSRSLTDATNQEGVPSPEKQAQIVNIFKRGMDLITDISDEQLITETEQVLSHMVTKLQRRSTHEHYMQKVMPSIKRLKPNPPPEIPPPPQMQPVDEQQQQHHEQQEHQPEHVVLDCVTNTYW</sequence>
<dbReference type="GO" id="GO:0003700">
    <property type="term" value="F:DNA-binding transcription factor activity"/>
    <property type="evidence" value="ECO:0007669"/>
    <property type="project" value="InterPro"/>
</dbReference>
<dbReference type="GO" id="GO:0008270">
    <property type="term" value="F:zinc ion binding"/>
    <property type="evidence" value="ECO:0007669"/>
    <property type="project" value="UniProtKB-KW"/>
</dbReference>